<dbReference type="EMBL" id="JBGFUD010009784">
    <property type="protein sequence ID" value="MFH4982654.1"/>
    <property type="molecule type" value="Genomic_DNA"/>
</dbReference>
<dbReference type="Proteomes" id="UP001608902">
    <property type="component" value="Unassembled WGS sequence"/>
</dbReference>
<proteinExistence type="predicted"/>
<name>A0ABD6EZE0_9BILA</name>
<comment type="caution">
    <text evidence="1">The sequence shown here is derived from an EMBL/GenBank/DDBJ whole genome shotgun (WGS) entry which is preliminary data.</text>
</comment>
<keyword evidence="2" id="KW-1185">Reference proteome</keyword>
<gene>
    <name evidence="1" type="ORF">AB6A40_009363</name>
</gene>
<sequence length="129" mass="14215">MFQIFTNCYAALLHCVSLPFPVVRVFGTRTAEHTTDESTDGGMQSKERCDETDEVSKMIPVRRLTAVSCHGINAMKYTQIVSSRNKHPLRVSCPTITVNASDEYDSATSISDSQVFTSCGQEFLGSVLL</sequence>
<dbReference type="AlphaFoldDB" id="A0ABD6EZE0"/>
<evidence type="ECO:0000313" key="2">
    <source>
        <dbReference type="Proteomes" id="UP001608902"/>
    </source>
</evidence>
<reference evidence="1 2" key="1">
    <citation type="submission" date="2024-08" db="EMBL/GenBank/DDBJ databases">
        <title>Gnathostoma spinigerum genome.</title>
        <authorList>
            <person name="Gonzalez-Bertolin B."/>
            <person name="Monzon S."/>
            <person name="Zaballos A."/>
            <person name="Jimenez P."/>
            <person name="Dekumyoy P."/>
            <person name="Varona S."/>
            <person name="Cuesta I."/>
            <person name="Sumanam S."/>
            <person name="Adisakwattana P."/>
            <person name="Gasser R.B."/>
            <person name="Hernandez-Gonzalez A."/>
            <person name="Young N.D."/>
            <person name="Perteguer M.J."/>
        </authorList>
    </citation>
    <scope>NUCLEOTIDE SEQUENCE [LARGE SCALE GENOMIC DNA]</scope>
    <source>
        <strain evidence="1">AL3</strain>
        <tissue evidence="1">Liver</tissue>
    </source>
</reference>
<accession>A0ABD6EZE0</accession>
<organism evidence="1 2">
    <name type="scientific">Gnathostoma spinigerum</name>
    <dbReference type="NCBI Taxonomy" id="75299"/>
    <lineage>
        <taxon>Eukaryota</taxon>
        <taxon>Metazoa</taxon>
        <taxon>Ecdysozoa</taxon>
        <taxon>Nematoda</taxon>
        <taxon>Chromadorea</taxon>
        <taxon>Rhabditida</taxon>
        <taxon>Spirurina</taxon>
        <taxon>Gnathostomatomorpha</taxon>
        <taxon>Gnathostomatoidea</taxon>
        <taxon>Gnathostomatidae</taxon>
        <taxon>Gnathostoma</taxon>
    </lineage>
</organism>
<evidence type="ECO:0000313" key="1">
    <source>
        <dbReference type="EMBL" id="MFH4982654.1"/>
    </source>
</evidence>
<protein>
    <submittedName>
        <fullName evidence="1">Uncharacterized protein</fullName>
    </submittedName>
</protein>